<evidence type="ECO:0000313" key="4">
    <source>
        <dbReference type="Proteomes" id="UP001164743"/>
    </source>
</evidence>
<proteinExistence type="predicted"/>
<evidence type="ECO:0000313" key="3">
    <source>
        <dbReference type="EMBL" id="WAQ81069.1"/>
    </source>
</evidence>
<dbReference type="Proteomes" id="UP001164743">
    <property type="component" value="Chromosome 1A"/>
</dbReference>
<feature type="region of interest" description="Disordered" evidence="2">
    <location>
        <begin position="1"/>
        <end position="21"/>
    </location>
</feature>
<dbReference type="RefSeq" id="XP_053016624.1">
    <property type="nucleotide sequence ID" value="XM_053165432.1"/>
</dbReference>
<protein>
    <submittedName>
        <fullName evidence="3">Uncharacterized protein</fullName>
    </submittedName>
</protein>
<feature type="coiled-coil region" evidence="1">
    <location>
        <begin position="86"/>
        <end position="138"/>
    </location>
</feature>
<dbReference type="GeneID" id="77806327"/>
<gene>
    <name evidence="3" type="ORF">PtA15_1A407</name>
</gene>
<evidence type="ECO:0000256" key="1">
    <source>
        <dbReference type="SAM" id="Coils"/>
    </source>
</evidence>
<dbReference type="EMBL" id="CP110421">
    <property type="protein sequence ID" value="WAQ81069.1"/>
    <property type="molecule type" value="Genomic_DNA"/>
</dbReference>
<keyword evidence="1" id="KW-0175">Coiled coil</keyword>
<sequence length="180" mass="20846">MATWLVQTTSLPQQSSNPSTPQDLIKHHVFIAEMTALQQLNDQADRQLDTQLAKAIVERHKIVRELIRPEGSDIRDLLREWKDKFAEQLEENLTKFRSELGVIQDQQDQETHKIKKLLEELTEKVEGVTEKLEELDEHTVKSFDHVFAELEELRRSTAIPVSTMERMIRAVNKAPELPTA</sequence>
<keyword evidence="4" id="KW-1185">Reference proteome</keyword>
<accession>A0ABY7C8Q0</accession>
<name>A0ABY7C8Q0_9BASI</name>
<organism evidence="3 4">
    <name type="scientific">Puccinia triticina</name>
    <dbReference type="NCBI Taxonomy" id="208348"/>
    <lineage>
        <taxon>Eukaryota</taxon>
        <taxon>Fungi</taxon>
        <taxon>Dikarya</taxon>
        <taxon>Basidiomycota</taxon>
        <taxon>Pucciniomycotina</taxon>
        <taxon>Pucciniomycetes</taxon>
        <taxon>Pucciniales</taxon>
        <taxon>Pucciniaceae</taxon>
        <taxon>Puccinia</taxon>
    </lineage>
</organism>
<evidence type="ECO:0000256" key="2">
    <source>
        <dbReference type="SAM" id="MobiDB-lite"/>
    </source>
</evidence>
<reference evidence="3" key="1">
    <citation type="submission" date="2022-10" db="EMBL/GenBank/DDBJ databases">
        <title>Puccinia triticina Genome sequencing and assembly.</title>
        <authorList>
            <person name="Li C."/>
        </authorList>
    </citation>
    <scope>NUCLEOTIDE SEQUENCE</scope>
    <source>
        <strain evidence="3">Pt15</strain>
    </source>
</reference>